<organism evidence="7 8">
    <name type="scientific">Duganella vulcania</name>
    <dbReference type="NCBI Taxonomy" id="2692166"/>
    <lineage>
        <taxon>Bacteria</taxon>
        <taxon>Pseudomonadati</taxon>
        <taxon>Pseudomonadota</taxon>
        <taxon>Betaproteobacteria</taxon>
        <taxon>Burkholderiales</taxon>
        <taxon>Oxalobacteraceae</taxon>
        <taxon>Telluria group</taxon>
        <taxon>Duganella</taxon>
    </lineage>
</organism>
<keyword evidence="2" id="KW-0645">Protease</keyword>
<evidence type="ECO:0000256" key="4">
    <source>
        <dbReference type="ARBA" id="ARBA00022825"/>
    </source>
</evidence>
<keyword evidence="5" id="KW-0812">Transmembrane</keyword>
<dbReference type="RefSeq" id="WP_161084993.1">
    <property type="nucleotide sequence ID" value="NZ_WWCX01000035.1"/>
</dbReference>
<dbReference type="InterPro" id="IPR002142">
    <property type="entry name" value="Peptidase_S49"/>
</dbReference>
<evidence type="ECO:0000256" key="5">
    <source>
        <dbReference type="SAM" id="Phobius"/>
    </source>
</evidence>
<keyword evidence="4" id="KW-0720">Serine protease</keyword>
<dbReference type="GO" id="GO:0006508">
    <property type="term" value="P:proteolysis"/>
    <property type="evidence" value="ECO:0007669"/>
    <property type="project" value="UniProtKB-KW"/>
</dbReference>
<dbReference type="Gene3D" id="3.90.226.10">
    <property type="entry name" value="2-enoyl-CoA Hydratase, Chain A, domain 1"/>
    <property type="match status" value="1"/>
</dbReference>
<feature type="domain" description="Peptidase S49" evidence="6">
    <location>
        <begin position="156"/>
        <end position="295"/>
    </location>
</feature>
<evidence type="ECO:0000313" key="8">
    <source>
        <dbReference type="Proteomes" id="UP000447355"/>
    </source>
</evidence>
<dbReference type="AlphaFoldDB" id="A0A845GRN0"/>
<gene>
    <name evidence="7" type="ORF">GTP90_18770</name>
</gene>
<comment type="caution">
    <text evidence="7">The sequence shown here is derived from an EMBL/GenBank/DDBJ whole genome shotgun (WGS) entry which is preliminary data.</text>
</comment>
<sequence length="338" mass="36060">MTNRNYSGHLRSSVGARVQSDASLLVKLVDEIAAQRKIQEQHLAITVRREKHERRWRIAGRVILIGTPTLLALLAYASSIGLQLGPIGEVVGVVHIDGEISATSAASADRIIPVLKDAFESANVKQVVLAIDSPGGAPVEAERISQAISALKKRYPKQVVAAISNIGASAAYLIALHTDVIMAGKYSLVGSVGAVISPWQVNQAMDKLGVSQRIYASGRLKAFLNPFIPVSPEAESKAQELVDHAGGAFLAELVQARGRKLKQGIDYATGEVWSGTEAKELGLIDAVGTVDDLTTARGTKAYNFGPHASSGGLWGRAFAQAFSEYSFASSERRPLQLR</sequence>
<reference evidence="7" key="1">
    <citation type="submission" date="2019-12" db="EMBL/GenBank/DDBJ databases">
        <title>Novel species isolated from a subtropical stream in China.</title>
        <authorList>
            <person name="Lu H."/>
        </authorList>
    </citation>
    <scope>NUCLEOTIDE SEQUENCE [LARGE SCALE GENOMIC DNA]</scope>
    <source>
        <strain evidence="7">FT81W</strain>
    </source>
</reference>
<evidence type="ECO:0000256" key="1">
    <source>
        <dbReference type="ARBA" id="ARBA00008683"/>
    </source>
</evidence>
<dbReference type="Pfam" id="PF01343">
    <property type="entry name" value="Peptidase_S49"/>
    <property type="match status" value="1"/>
</dbReference>
<feature type="transmembrane region" description="Helical" evidence="5">
    <location>
        <begin position="58"/>
        <end position="77"/>
    </location>
</feature>
<dbReference type="InterPro" id="IPR029045">
    <property type="entry name" value="ClpP/crotonase-like_dom_sf"/>
</dbReference>
<dbReference type="PANTHER" id="PTHR42987">
    <property type="entry name" value="PEPTIDASE S49"/>
    <property type="match status" value="1"/>
</dbReference>
<dbReference type="GO" id="GO:0008236">
    <property type="term" value="F:serine-type peptidase activity"/>
    <property type="evidence" value="ECO:0007669"/>
    <property type="project" value="UniProtKB-KW"/>
</dbReference>
<name>A0A845GRN0_9BURK</name>
<evidence type="ECO:0000256" key="3">
    <source>
        <dbReference type="ARBA" id="ARBA00022801"/>
    </source>
</evidence>
<comment type="similarity">
    <text evidence="1">Belongs to the peptidase S49 family.</text>
</comment>
<dbReference type="EMBL" id="WWCX01000035">
    <property type="protein sequence ID" value="MYM95906.1"/>
    <property type="molecule type" value="Genomic_DNA"/>
</dbReference>
<dbReference type="PANTHER" id="PTHR42987:SF8">
    <property type="entry name" value="PROTEINASE"/>
    <property type="match status" value="1"/>
</dbReference>
<evidence type="ECO:0000259" key="6">
    <source>
        <dbReference type="Pfam" id="PF01343"/>
    </source>
</evidence>
<keyword evidence="5" id="KW-1133">Transmembrane helix</keyword>
<keyword evidence="3" id="KW-0378">Hydrolase</keyword>
<evidence type="ECO:0000256" key="2">
    <source>
        <dbReference type="ARBA" id="ARBA00022670"/>
    </source>
</evidence>
<dbReference type="Proteomes" id="UP000447355">
    <property type="component" value="Unassembled WGS sequence"/>
</dbReference>
<accession>A0A845GRN0</accession>
<evidence type="ECO:0000313" key="7">
    <source>
        <dbReference type="EMBL" id="MYM95906.1"/>
    </source>
</evidence>
<proteinExistence type="inferred from homology"/>
<keyword evidence="5" id="KW-0472">Membrane</keyword>
<dbReference type="SUPFAM" id="SSF52096">
    <property type="entry name" value="ClpP/crotonase"/>
    <property type="match status" value="1"/>
</dbReference>
<protein>
    <submittedName>
        <fullName evidence="7">S49 family peptidase</fullName>
    </submittedName>
</protein>
<dbReference type="InterPro" id="IPR047272">
    <property type="entry name" value="S49_SppA_C"/>
</dbReference>
<dbReference type="Gene3D" id="6.20.330.10">
    <property type="match status" value="1"/>
</dbReference>
<dbReference type="CDD" id="cd07023">
    <property type="entry name" value="S49_Sppa_N_C"/>
    <property type="match status" value="1"/>
</dbReference>